<protein>
    <recommendedName>
        <fullName evidence="2">DNA-(apurinic or apyrimidinic site) lyase</fullName>
        <ecNumber evidence="2">4.2.99.18</ecNumber>
    </recommendedName>
</protein>
<dbReference type="Gene3D" id="3.20.190.10">
    <property type="entry name" value="MutM-like, N-terminal"/>
    <property type="match status" value="1"/>
</dbReference>
<keyword evidence="19" id="KW-1185">Reference proteome</keyword>
<dbReference type="InterPro" id="IPR000214">
    <property type="entry name" value="Znf_DNA_glyclase/AP_lyase"/>
</dbReference>
<dbReference type="CDD" id="cd08971">
    <property type="entry name" value="AcNei2_N"/>
    <property type="match status" value="1"/>
</dbReference>
<accession>A0ABN2K4N8</accession>
<dbReference type="SUPFAM" id="SSF46946">
    <property type="entry name" value="S13-like H2TH domain"/>
    <property type="match status" value="1"/>
</dbReference>
<dbReference type="PANTHER" id="PTHR42697">
    <property type="entry name" value="ENDONUCLEASE 8"/>
    <property type="match status" value="1"/>
</dbReference>
<evidence type="ECO:0000256" key="3">
    <source>
        <dbReference type="ARBA" id="ARBA00022723"/>
    </source>
</evidence>
<comment type="catalytic activity">
    <reaction evidence="13">
        <text>2'-deoxyribonucleotide-(2'-deoxyribose 5'-phosphate)-2'-deoxyribonucleotide-DNA = a 3'-end 2'-deoxyribonucleotide-(2,3-dehydro-2,3-deoxyribose 5'-phosphate)-DNA + a 5'-end 5'-phospho-2'-deoxyribonucleoside-DNA + H(+)</text>
        <dbReference type="Rhea" id="RHEA:66592"/>
        <dbReference type="Rhea" id="RHEA-COMP:13180"/>
        <dbReference type="Rhea" id="RHEA-COMP:16897"/>
        <dbReference type="Rhea" id="RHEA-COMP:17067"/>
        <dbReference type="ChEBI" id="CHEBI:15378"/>
        <dbReference type="ChEBI" id="CHEBI:136412"/>
        <dbReference type="ChEBI" id="CHEBI:157695"/>
        <dbReference type="ChEBI" id="CHEBI:167181"/>
        <dbReference type="EC" id="4.2.99.18"/>
    </reaction>
</comment>
<keyword evidence="6" id="KW-0378">Hydrolase</keyword>
<keyword evidence="10" id="KW-0456">Lyase</keyword>
<reference evidence="18 19" key="1">
    <citation type="journal article" date="2019" name="Int. J. Syst. Evol. Microbiol.">
        <title>The Global Catalogue of Microorganisms (GCM) 10K type strain sequencing project: providing services to taxonomists for standard genome sequencing and annotation.</title>
        <authorList>
            <consortium name="The Broad Institute Genomics Platform"/>
            <consortium name="The Broad Institute Genome Sequencing Center for Infectious Disease"/>
            <person name="Wu L."/>
            <person name="Ma J."/>
        </authorList>
    </citation>
    <scope>NUCLEOTIDE SEQUENCE [LARGE SCALE GENOMIC DNA]</scope>
    <source>
        <strain evidence="18 19">JCM 15591</strain>
    </source>
</reference>
<organism evidence="18 19">
    <name type="scientific">Nostocoides vanveenii</name>
    <dbReference type="NCBI Taxonomy" id="330835"/>
    <lineage>
        <taxon>Bacteria</taxon>
        <taxon>Bacillati</taxon>
        <taxon>Actinomycetota</taxon>
        <taxon>Actinomycetes</taxon>
        <taxon>Micrococcales</taxon>
        <taxon>Intrasporangiaceae</taxon>
        <taxon>Nostocoides</taxon>
    </lineage>
</organism>
<keyword evidence="4" id="KW-0227">DNA damage</keyword>
<evidence type="ECO:0000259" key="16">
    <source>
        <dbReference type="PROSITE" id="PS51066"/>
    </source>
</evidence>
<dbReference type="InterPro" id="IPR044090">
    <property type="entry name" value="Nei2_N"/>
</dbReference>
<dbReference type="PROSITE" id="PS01242">
    <property type="entry name" value="ZF_FPG_1"/>
    <property type="match status" value="1"/>
</dbReference>
<evidence type="ECO:0000256" key="4">
    <source>
        <dbReference type="ARBA" id="ARBA00022763"/>
    </source>
</evidence>
<dbReference type="SMART" id="SM01232">
    <property type="entry name" value="H2TH"/>
    <property type="match status" value="1"/>
</dbReference>
<comment type="similarity">
    <text evidence="1">Belongs to the FPG family.</text>
</comment>
<keyword evidence="3" id="KW-0479">Metal-binding</keyword>
<evidence type="ECO:0000256" key="9">
    <source>
        <dbReference type="ARBA" id="ARBA00023204"/>
    </source>
</evidence>
<evidence type="ECO:0000256" key="13">
    <source>
        <dbReference type="ARBA" id="ARBA00044632"/>
    </source>
</evidence>
<dbReference type="RefSeq" id="WP_344061879.1">
    <property type="nucleotide sequence ID" value="NZ_BAAAPN010000017.1"/>
</dbReference>
<dbReference type="InterPro" id="IPR010979">
    <property type="entry name" value="Ribosomal_uS13-like_H2TH"/>
</dbReference>
<dbReference type="SUPFAM" id="SSF81624">
    <property type="entry name" value="N-terminal domain of MutM-like DNA repair proteins"/>
    <property type="match status" value="1"/>
</dbReference>
<dbReference type="Gene3D" id="1.10.8.50">
    <property type="match status" value="1"/>
</dbReference>
<dbReference type="InterPro" id="IPR015887">
    <property type="entry name" value="DNA_glyclase_Znf_dom_DNA_BS"/>
</dbReference>
<evidence type="ECO:0000256" key="1">
    <source>
        <dbReference type="ARBA" id="ARBA00009409"/>
    </source>
</evidence>
<evidence type="ECO:0000256" key="15">
    <source>
        <dbReference type="SAM" id="MobiDB-lite"/>
    </source>
</evidence>
<dbReference type="InterPro" id="IPR035937">
    <property type="entry name" value="FPG_N"/>
</dbReference>
<dbReference type="SUPFAM" id="SSF57716">
    <property type="entry name" value="Glucocorticoid receptor-like (DNA-binding domain)"/>
    <property type="match status" value="1"/>
</dbReference>
<keyword evidence="5 14" id="KW-0863">Zinc-finger</keyword>
<evidence type="ECO:0000256" key="10">
    <source>
        <dbReference type="ARBA" id="ARBA00023239"/>
    </source>
</evidence>
<evidence type="ECO:0000256" key="11">
    <source>
        <dbReference type="ARBA" id="ARBA00023268"/>
    </source>
</evidence>
<dbReference type="PROSITE" id="PS51066">
    <property type="entry name" value="ZF_FPG_2"/>
    <property type="match status" value="1"/>
</dbReference>
<evidence type="ECO:0000256" key="12">
    <source>
        <dbReference type="ARBA" id="ARBA00023295"/>
    </source>
</evidence>
<evidence type="ECO:0000256" key="8">
    <source>
        <dbReference type="ARBA" id="ARBA00023125"/>
    </source>
</evidence>
<dbReference type="PROSITE" id="PS51068">
    <property type="entry name" value="FPG_CAT"/>
    <property type="match status" value="1"/>
</dbReference>
<keyword evidence="7" id="KW-0862">Zinc</keyword>
<evidence type="ECO:0000256" key="7">
    <source>
        <dbReference type="ARBA" id="ARBA00022833"/>
    </source>
</evidence>
<sequence length="299" mass="32467">MPEGDTIWRTAARLNLALCGIPLTRLELRWGELGGAGLLPASTIGVVARGKHLLHRLDSGVTIHTHLRMEGSWRIHPTAKVTPAQLADHHLRVLVSTSTWTALGLRLGMVDVWPTEQDEARLAHLGPDVLGPDWDLDRALANLAGDESMSIGAALLDQTKLAGIGTFWASEGLFLNRLSPWTLVGEIPEQDQIGVVTGIRRLMRQATVSAVQSSTGRTRRGETSFVHARSGSPCRRCGIPIRVAMIGSADRQRTMFYCPNCQGGLAPGDDGARQSPLGAAERSRAIKRPRPKLRRALET</sequence>
<evidence type="ECO:0000259" key="17">
    <source>
        <dbReference type="PROSITE" id="PS51068"/>
    </source>
</evidence>
<keyword evidence="12" id="KW-0326">Glycosidase</keyword>
<comment type="caution">
    <text evidence="18">The sequence shown here is derived from an EMBL/GenBank/DDBJ whole genome shotgun (WGS) entry which is preliminary data.</text>
</comment>
<feature type="compositionally biased region" description="Basic residues" evidence="15">
    <location>
        <begin position="285"/>
        <end position="299"/>
    </location>
</feature>
<dbReference type="Pfam" id="PF06831">
    <property type="entry name" value="H2TH"/>
    <property type="match status" value="1"/>
</dbReference>
<feature type="domain" description="Formamidopyrimidine-DNA glycosylase catalytic" evidence="17">
    <location>
        <begin position="2"/>
        <end position="95"/>
    </location>
</feature>
<dbReference type="EC" id="4.2.99.18" evidence="2"/>
<keyword evidence="8" id="KW-0238">DNA-binding</keyword>
<dbReference type="SMART" id="SM00898">
    <property type="entry name" value="Fapy_DNA_glyco"/>
    <property type="match status" value="1"/>
</dbReference>
<dbReference type="InterPro" id="IPR015886">
    <property type="entry name" value="H2TH_FPG"/>
</dbReference>
<dbReference type="Proteomes" id="UP001501475">
    <property type="component" value="Unassembled WGS sequence"/>
</dbReference>
<dbReference type="EMBL" id="BAAAPN010000017">
    <property type="protein sequence ID" value="GAA1748213.1"/>
    <property type="molecule type" value="Genomic_DNA"/>
</dbReference>
<feature type="region of interest" description="Disordered" evidence="15">
    <location>
        <begin position="267"/>
        <end position="299"/>
    </location>
</feature>
<evidence type="ECO:0000256" key="5">
    <source>
        <dbReference type="ARBA" id="ARBA00022771"/>
    </source>
</evidence>
<evidence type="ECO:0000313" key="19">
    <source>
        <dbReference type="Proteomes" id="UP001501475"/>
    </source>
</evidence>
<name>A0ABN2K4N8_9MICO</name>
<gene>
    <name evidence="18" type="ORF">GCM10009810_05920</name>
</gene>
<dbReference type="PANTHER" id="PTHR42697:SF1">
    <property type="entry name" value="ENDONUCLEASE 8"/>
    <property type="match status" value="1"/>
</dbReference>
<proteinExistence type="inferred from homology"/>
<keyword evidence="11" id="KW-0511">Multifunctional enzyme</keyword>
<evidence type="ECO:0000256" key="14">
    <source>
        <dbReference type="PROSITE-ProRule" id="PRU00391"/>
    </source>
</evidence>
<evidence type="ECO:0000256" key="6">
    <source>
        <dbReference type="ARBA" id="ARBA00022801"/>
    </source>
</evidence>
<evidence type="ECO:0000256" key="2">
    <source>
        <dbReference type="ARBA" id="ARBA00012720"/>
    </source>
</evidence>
<feature type="domain" description="FPG-type" evidence="16">
    <location>
        <begin position="225"/>
        <end position="263"/>
    </location>
</feature>
<keyword evidence="9" id="KW-0234">DNA repair</keyword>
<dbReference type="InterPro" id="IPR012319">
    <property type="entry name" value="FPG_cat"/>
</dbReference>
<evidence type="ECO:0000313" key="18">
    <source>
        <dbReference type="EMBL" id="GAA1748213.1"/>
    </source>
</evidence>
<dbReference type="Pfam" id="PF01149">
    <property type="entry name" value="Fapy_DNA_glyco"/>
    <property type="match status" value="1"/>
</dbReference>